<reference evidence="1 2" key="1">
    <citation type="submission" date="2024-02" db="EMBL/GenBank/DDBJ databases">
        <title>Bacteria isolated from the canopy kelp, Nereocystis luetkeana.</title>
        <authorList>
            <person name="Pfister C.A."/>
            <person name="Younker I.T."/>
            <person name="Light S.H."/>
        </authorList>
    </citation>
    <scope>NUCLEOTIDE SEQUENCE [LARGE SCALE GENOMIC DNA]</scope>
    <source>
        <strain evidence="1 2">TI.4.07</strain>
    </source>
</reference>
<dbReference type="EMBL" id="JBAKAR010000002">
    <property type="protein sequence ID" value="MEL0612338.1"/>
    <property type="molecule type" value="Genomic_DNA"/>
</dbReference>
<organism evidence="1 2">
    <name type="scientific">Marinomonas arenicola</name>
    <dbReference type="NCBI Taxonomy" id="569601"/>
    <lineage>
        <taxon>Bacteria</taxon>
        <taxon>Pseudomonadati</taxon>
        <taxon>Pseudomonadota</taxon>
        <taxon>Gammaproteobacteria</taxon>
        <taxon>Oceanospirillales</taxon>
        <taxon>Oceanospirillaceae</taxon>
        <taxon>Marinomonas</taxon>
    </lineage>
</organism>
<accession>A0ABU9G1H9</accession>
<evidence type="ECO:0000313" key="1">
    <source>
        <dbReference type="EMBL" id="MEL0612338.1"/>
    </source>
</evidence>
<name>A0ABU9G1H9_9GAMM</name>
<dbReference type="Gene3D" id="3.90.25.10">
    <property type="entry name" value="UDP-galactose 4-epimerase, domain 1"/>
    <property type="match status" value="1"/>
</dbReference>
<gene>
    <name evidence="1" type="ORF">V6242_04215</name>
</gene>
<evidence type="ECO:0000313" key="2">
    <source>
        <dbReference type="Proteomes" id="UP001379949"/>
    </source>
</evidence>
<dbReference type="RefSeq" id="WP_341566384.1">
    <property type="nucleotide sequence ID" value="NZ_JBAKAR010000002.1"/>
</dbReference>
<keyword evidence="2" id="KW-1185">Reference proteome</keyword>
<comment type="caution">
    <text evidence="1">The sequence shown here is derived from an EMBL/GenBank/DDBJ whole genome shotgun (WGS) entry which is preliminary data.</text>
</comment>
<sequence>MKVLVQVGLPEGFTDILANSDVRSSKGALFNDSKTSTLIGRPTTPIEDSIKALL</sequence>
<proteinExistence type="predicted"/>
<dbReference type="Proteomes" id="UP001379949">
    <property type="component" value="Unassembled WGS sequence"/>
</dbReference>
<protein>
    <submittedName>
        <fullName evidence="1">Uncharacterized protein</fullName>
    </submittedName>
</protein>